<evidence type="ECO:0000256" key="5">
    <source>
        <dbReference type="ARBA" id="ARBA00023015"/>
    </source>
</evidence>
<dbReference type="InterPro" id="IPR051446">
    <property type="entry name" value="HTH_trans_reg/aminotransferase"/>
</dbReference>
<keyword evidence="6" id="KW-0238">DNA-binding</keyword>
<dbReference type="PANTHER" id="PTHR46577:SF2">
    <property type="entry name" value="TRANSCRIPTIONAL REGULATORY PROTEIN"/>
    <property type="match status" value="1"/>
</dbReference>
<keyword evidence="2" id="KW-0032">Aminotransferase</keyword>
<evidence type="ECO:0000256" key="4">
    <source>
        <dbReference type="ARBA" id="ARBA00022898"/>
    </source>
</evidence>
<gene>
    <name evidence="9" type="ORF">DES47_11096</name>
</gene>
<sequence>MRIVRICGLSHNPNVTLYENYADEIGRLIASGTLRAGDPLPSVRQARASRGISASTVFQAYHLLEARGLVRARPRSGYFVLPRPLLREAPPPSRPLAGSHSVAVSELVFEVLSAVKSREIAPLGSAFPSPELFPLEALRRAMNAGMRKLKPWSTVDDLPPGHEPLRRQIARRYLHLGMSVTPEQIVLSNGALDGLNLCLQAVTKPGDAVVVESPCFYAALQALERLGLKAIEVATDSATGIDLAALARLLERRKPQAVWLMTSFQNPLGSLMPNDKKRALVELLARHQAPLIEDDVYAELYHGDAAPLPAKAFDTEGLVLHCSSFSKSLAPGYRVGWALPGRYAERVARLKLMTSLSGSIPAQAALAEYLQDGAFDRHLAQMRRRLQTQQQQMLAALEQHFPAGTRLTRPLGGYFVWVELPPQIDALALHRAAARDAISLAPGPMFSARAEFRHCLRLNTGHPWTPQIEQAIATLGRLAHGLC</sequence>
<evidence type="ECO:0000256" key="6">
    <source>
        <dbReference type="ARBA" id="ARBA00023125"/>
    </source>
</evidence>
<dbReference type="InterPro" id="IPR015422">
    <property type="entry name" value="PyrdxlP-dep_Trfase_small"/>
</dbReference>
<comment type="similarity">
    <text evidence="1">In the C-terminal section; belongs to the class-I pyridoxal-phosphate-dependent aminotransferase family.</text>
</comment>
<comment type="caution">
    <text evidence="9">The sequence shown here is derived from an EMBL/GenBank/DDBJ whole genome shotgun (WGS) entry which is preliminary data.</text>
</comment>
<dbReference type="PANTHER" id="PTHR46577">
    <property type="entry name" value="HTH-TYPE TRANSCRIPTIONAL REGULATORY PROTEIN GABR"/>
    <property type="match status" value="1"/>
</dbReference>
<dbReference type="OrthoDB" id="9804020at2"/>
<keyword evidence="5" id="KW-0805">Transcription regulation</keyword>
<dbReference type="InParanoid" id="A0A4R6QHL6"/>
<dbReference type="FunFam" id="3.40.640.10:FF:000023">
    <property type="entry name" value="Transcriptional regulator, GntR family"/>
    <property type="match status" value="1"/>
</dbReference>
<dbReference type="Proteomes" id="UP000295361">
    <property type="component" value="Unassembled WGS sequence"/>
</dbReference>
<dbReference type="GO" id="GO:0003677">
    <property type="term" value="F:DNA binding"/>
    <property type="evidence" value="ECO:0007669"/>
    <property type="project" value="UniProtKB-KW"/>
</dbReference>
<organism evidence="9 10">
    <name type="scientific">Roseateles toxinivorans</name>
    <dbReference type="NCBI Taxonomy" id="270368"/>
    <lineage>
        <taxon>Bacteria</taxon>
        <taxon>Pseudomonadati</taxon>
        <taxon>Pseudomonadota</taxon>
        <taxon>Betaproteobacteria</taxon>
        <taxon>Burkholderiales</taxon>
        <taxon>Sphaerotilaceae</taxon>
        <taxon>Roseateles</taxon>
    </lineage>
</organism>
<evidence type="ECO:0000256" key="7">
    <source>
        <dbReference type="ARBA" id="ARBA00023163"/>
    </source>
</evidence>
<proteinExistence type="inferred from homology"/>
<dbReference type="GO" id="GO:0003700">
    <property type="term" value="F:DNA-binding transcription factor activity"/>
    <property type="evidence" value="ECO:0007669"/>
    <property type="project" value="InterPro"/>
</dbReference>
<dbReference type="InterPro" id="IPR004839">
    <property type="entry name" value="Aminotransferase_I/II_large"/>
</dbReference>
<evidence type="ECO:0000259" key="8">
    <source>
        <dbReference type="PROSITE" id="PS50949"/>
    </source>
</evidence>
<dbReference type="Gene3D" id="1.10.10.10">
    <property type="entry name" value="Winged helix-like DNA-binding domain superfamily/Winged helix DNA-binding domain"/>
    <property type="match status" value="1"/>
</dbReference>
<keyword evidence="10" id="KW-1185">Reference proteome</keyword>
<dbReference type="InterPro" id="IPR036390">
    <property type="entry name" value="WH_DNA-bd_sf"/>
</dbReference>
<evidence type="ECO:0000256" key="3">
    <source>
        <dbReference type="ARBA" id="ARBA00022679"/>
    </source>
</evidence>
<dbReference type="Pfam" id="PF00392">
    <property type="entry name" value="GntR"/>
    <property type="match status" value="1"/>
</dbReference>
<name>A0A4R6QHL6_9BURK</name>
<evidence type="ECO:0000313" key="9">
    <source>
        <dbReference type="EMBL" id="TDP61883.1"/>
    </source>
</evidence>
<dbReference type="Gene3D" id="3.40.640.10">
    <property type="entry name" value="Type I PLP-dependent aspartate aminotransferase-like (Major domain)"/>
    <property type="match status" value="1"/>
</dbReference>
<keyword evidence="4" id="KW-0663">Pyridoxal phosphate</keyword>
<protein>
    <submittedName>
        <fullName evidence="9">GntR family transcriptional regulator</fullName>
    </submittedName>
</protein>
<dbReference type="CDD" id="cd00609">
    <property type="entry name" value="AAT_like"/>
    <property type="match status" value="1"/>
</dbReference>
<accession>A0A4R6QHL6</accession>
<dbReference type="Pfam" id="PF00155">
    <property type="entry name" value="Aminotran_1_2"/>
    <property type="match status" value="1"/>
</dbReference>
<evidence type="ECO:0000313" key="10">
    <source>
        <dbReference type="Proteomes" id="UP000295361"/>
    </source>
</evidence>
<reference evidence="9 10" key="1">
    <citation type="submission" date="2019-03" db="EMBL/GenBank/DDBJ databases">
        <title>Genomic Encyclopedia of Type Strains, Phase IV (KMG-IV): sequencing the most valuable type-strain genomes for metagenomic binning, comparative biology and taxonomic classification.</title>
        <authorList>
            <person name="Goeker M."/>
        </authorList>
    </citation>
    <scope>NUCLEOTIDE SEQUENCE [LARGE SCALE GENOMIC DNA]</scope>
    <source>
        <strain evidence="9 10">DSM 16998</strain>
    </source>
</reference>
<feature type="domain" description="HTH gntR-type" evidence="8">
    <location>
        <begin position="15"/>
        <end position="83"/>
    </location>
</feature>
<dbReference type="CDD" id="cd07377">
    <property type="entry name" value="WHTH_GntR"/>
    <property type="match status" value="1"/>
</dbReference>
<dbReference type="InterPro" id="IPR015421">
    <property type="entry name" value="PyrdxlP-dep_Trfase_major"/>
</dbReference>
<keyword evidence="7" id="KW-0804">Transcription</keyword>
<dbReference type="GO" id="GO:0030170">
    <property type="term" value="F:pyridoxal phosphate binding"/>
    <property type="evidence" value="ECO:0007669"/>
    <property type="project" value="InterPro"/>
</dbReference>
<dbReference type="AlphaFoldDB" id="A0A4R6QHL6"/>
<dbReference type="InterPro" id="IPR000524">
    <property type="entry name" value="Tscrpt_reg_HTH_GntR"/>
</dbReference>
<dbReference type="Gene3D" id="3.90.1150.10">
    <property type="entry name" value="Aspartate Aminotransferase, domain 1"/>
    <property type="match status" value="1"/>
</dbReference>
<dbReference type="EMBL" id="SNXS01000010">
    <property type="protein sequence ID" value="TDP61883.1"/>
    <property type="molecule type" value="Genomic_DNA"/>
</dbReference>
<dbReference type="FunCoup" id="A0A4R6QHL6">
    <property type="interactions" value="297"/>
</dbReference>
<evidence type="ECO:0000256" key="1">
    <source>
        <dbReference type="ARBA" id="ARBA00005384"/>
    </source>
</evidence>
<dbReference type="PROSITE" id="PS50949">
    <property type="entry name" value="HTH_GNTR"/>
    <property type="match status" value="1"/>
</dbReference>
<dbReference type="SMART" id="SM00345">
    <property type="entry name" value="HTH_GNTR"/>
    <property type="match status" value="1"/>
</dbReference>
<evidence type="ECO:0000256" key="2">
    <source>
        <dbReference type="ARBA" id="ARBA00022576"/>
    </source>
</evidence>
<dbReference type="InterPro" id="IPR036388">
    <property type="entry name" value="WH-like_DNA-bd_sf"/>
</dbReference>
<keyword evidence="3" id="KW-0808">Transferase</keyword>
<dbReference type="GO" id="GO:0008483">
    <property type="term" value="F:transaminase activity"/>
    <property type="evidence" value="ECO:0007669"/>
    <property type="project" value="UniProtKB-KW"/>
</dbReference>
<dbReference type="SUPFAM" id="SSF53383">
    <property type="entry name" value="PLP-dependent transferases"/>
    <property type="match status" value="1"/>
</dbReference>
<dbReference type="SUPFAM" id="SSF46785">
    <property type="entry name" value="Winged helix' DNA-binding domain"/>
    <property type="match status" value="1"/>
</dbReference>
<dbReference type="InterPro" id="IPR015424">
    <property type="entry name" value="PyrdxlP-dep_Trfase"/>
</dbReference>